<protein>
    <recommendedName>
        <fullName evidence="6">tRNA modification GTPase MnmE</fullName>
        <ecNumber evidence="6">3.6.-.-</ecNumber>
    </recommendedName>
</protein>
<evidence type="ECO:0000313" key="10">
    <source>
        <dbReference type="EMBL" id="AUH33241.1"/>
    </source>
</evidence>
<feature type="binding site" evidence="6">
    <location>
        <position position="418"/>
    </location>
    <ligand>
        <name>(6S)-5-formyl-5,6,7,8-tetrahydrofolate</name>
        <dbReference type="ChEBI" id="CHEBI:57457"/>
    </ligand>
</feature>
<reference evidence="10 11" key="1">
    <citation type="submission" date="2017-12" db="EMBL/GenBank/DDBJ databases">
        <authorList>
            <person name="Hurst M.R.H."/>
        </authorList>
    </citation>
    <scope>NUCLEOTIDE SEQUENCE [LARGE SCALE GENOMIC DNA]</scope>
    <source>
        <strain evidence="10 11">BM15</strain>
    </source>
</reference>
<dbReference type="InterPro" id="IPR027368">
    <property type="entry name" value="MnmE_dom2"/>
</dbReference>
<dbReference type="SUPFAM" id="SSF116878">
    <property type="entry name" value="TrmE connector domain"/>
    <property type="match status" value="1"/>
</dbReference>
<comment type="caution">
    <text evidence="6">Lacks conserved residue(s) required for the propagation of feature annotation.</text>
</comment>
<dbReference type="EC" id="3.6.-.-" evidence="6"/>
<dbReference type="GO" id="GO:0030488">
    <property type="term" value="P:tRNA methylation"/>
    <property type="evidence" value="ECO:0007669"/>
    <property type="project" value="TreeGrafter"/>
</dbReference>
<comment type="subunit">
    <text evidence="6">Homodimer. Heterotetramer of two MnmE and two MnmG subunits.</text>
</comment>
<dbReference type="GO" id="GO:0005737">
    <property type="term" value="C:cytoplasm"/>
    <property type="evidence" value="ECO:0007669"/>
    <property type="project" value="UniProtKB-SubCell"/>
</dbReference>
<evidence type="ECO:0000256" key="2">
    <source>
        <dbReference type="ARBA" id="ARBA00022694"/>
    </source>
</evidence>
<dbReference type="Pfam" id="PF12631">
    <property type="entry name" value="MnmE_helical"/>
    <property type="match status" value="1"/>
</dbReference>
<feature type="binding site" evidence="6">
    <location>
        <begin position="265"/>
        <end position="268"/>
    </location>
    <ligand>
        <name>GTP</name>
        <dbReference type="ChEBI" id="CHEBI:37565"/>
    </ligand>
</feature>
<dbReference type="Gene3D" id="3.40.50.300">
    <property type="entry name" value="P-loop containing nucleotide triphosphate hydrolases"/>
    <property type="match status" value="1"/>
</dbReference>
<dbReference type="RefSeq" id="WP_101459911.1">
    <property type="nucleotide sequence ID" value="NZ_CP025408.1"/>
</dbReference>
<feature type="binding site" evidence="6">
    <location>
        <position position="246"/>
    </location>
    <ligand>
        <name>Mg(2+)</name>
        <dbReference type="ChEBI" id="CHEBI:18420"/>
    </ligand>
</feature>
<dbReference type="Proteomes" id="UP000233742">
    <property type="component" value="Chromosome"/>
</dbReference>
<evidence type="ECO:0000256" key="5">
    <source>
        <dbReference type="ARBA" id="ARBA00023134"/>
    </source>
</evidence>
<evidence type="ECO:0000256" key="3">
    <source>
        <dbReference type="ARBA" id="ARBA00022741"/>
    </source>
</evidence>
<gene>
    <name evidence="6" type="primary">mnmE</name>
    <name evidence="6" type="synonym">trmE</name>
    <name evidence="10" type="ORF">CUV01_07440</name>
</gene>
<accession>A0A2K9F275</accession>
<keyword evidence="11" id="KW-1185">Reference proteome</keyword>
<dbReference type="CDD" id="cd14858">
    <property type="entry name" value="TrmE_N"/>
    <property type="match status" value="1"/>
</dbReference>
<feature type="domain" description="G" evidence="7">
    <location>
        <begin position="213"/>
        <end position="301"/>
    </location>
</feature>
<comment type="subcellular location">
    <subcellularLocation>
        <location evidence="6">Cytoplasm</location>
    </subcellularLocation>
</comment>
<feature type="binding site" evidence="6">
    <location>
        <position position="20"/>
    </location>
    <ligand>
        <name>(6S)-5-formyl-5,6,7,8-tetrahydrofolate</name>
        <dbReference type="ChEBI" id="CHEBI:57457"/>
    </ligand>
</feature>
<feature type="binding site" evidence="6">
    <location>
        <begin position="221"/>
        <end position="226"/>
    </location>
    <ligand>
        <name>GTP</name>
        <dbReference type="ChEBI" id="CHEBI:37565"/>
    </ligand>
</feature>
<evidence type="ECO:0000256" key="6">
    <source>
        <dbReference type="HAMAP-Rule" id="MF_00379"/>
    </source>
</evidence>
<sequence>MDTIFAEATPPGRGGVSILRISGPDARSAAELLAGPLPIPRQAEFRALHDADEVLDQALVIWFEDGKSFTGEQSAELQLHGAPAVVRRVMEALRGTGLREAEAGEFTRRAFLNGKLDLAEVEGLSDLLSAETESQRQQAMRVAGGDIGKLTARWRDMLIRAGALIEASIDFADEEAPDEVPDEVYELIEQLREQISEELKGYPASERIREGFEVAIIGPPNSGKSSLINRIGGRDVAIVSSRPGTTRDIIELRLDLRGLSVTLLDTAGLRETEDEIEAVGVAKARQRAQNADLRIFLAEGEHSDLSLFKDGDLRLQSKADLDPASEGVSALTGSGIDQMLDAVFAQLSQRVAGAGLVSHRRQADALREAIAALDIADLRPEILAESVRQAALSLERLVGRVGAENYLDVVFSSFCIGK</sequence>
<comment type="cofactor">
    <cofactor evidence="6">
        <name>K(+)</name>
        <dbReference type="ChEBI" id="CHEBI:29103"/>
    </cofactor>
    <text evidence="6">Binds 1 potassium ion per subunit.</text>
</comment>
<evidence type="ECO:0000259" key="8">
    <source>
        <dbReference type="Pfam" id="PF10396"/>
    </source>
</evidence>
<dbReference type="Gene3D" id="1.20.120.430">
    <property type="entry name" value="tRNA modification GTPase MnmE domain 2"/>
    <property type="match status" value="1"/>
</dbReference>
<dbReference type="OrthoDB" id="9805918at2"/>
<dbReference type="InterPro" id="IPR006073">
    <property type="entry name" value="GTP-bd"/>
</dbReference>
<evidence type="ECO:0000259" key="7">
    <source>
        <dbReference type="Pfam" id="PF01926"/>
    </source>
</evidence>
<dbReference type="InterPro" id="IPR025867">
    <property type="entry name" value="MnmE_helical"/>
</dbReference>
<dbReference type="KEGG" id="paro:CUV01_07440"/>
<dbReference type="CDD" id="cd04164">
    <property type="entry name" value="trmE"/>
    <property type="match status" value="1"/>
</dbReference>
<keyword evidence="4 6" id="KW-0630">Potassium</keyword>
<name>A0A2K9F275_9RHOB</name>
<dbReference type="Pfam" id="PF01926">
    <property type="entry name" value="MMR_HSR1"/>
    <property type="match status" value="1"/>
</dbReference>
<dbReference type="EMBL" id="CP025408">
    <property type="protein sequence ID" value="AUH33241.1"/>
    <property type="molecule type" value="Genomic_DNA"/>
</dbReference>
<keyword evidence="6" id="KW-0460">Magnesium</keyword>
<dbReference type="InterPro" id="IPR031168">
    <property type="entry name" value="G_TrmE"/>
</dbReference>
<evidence type="ECO:0000256" key="1">
    <source>
        <dbReference type="ARBA" id="ARBA00011043"/>
    </source>
</evidence>
<feature type="binding site" evidence="6">
    <location>
        <position position="76"/>
    </location>
    <ligand>
        <name>(6S)-5-formyl-5,6,7,8-tetrahydrofolate</name>
        <dbReference type="ChEBI" id="CHEBI:57457"/>
    </ligand>
</feature>
<comment type="function">
    <text evidence="6">Exhibits a very high intrinsic GTPase hydrolysis rate. Involved in the addition of a carboxymethylaminomethyl (cmnm) group at the wobble position (U34) of certain tRNAs, forming tRNA-cmnm(5)s(2)U34.</text>
</comment>
<feature type="domain" description="MnmE helical" evidence="9">
    <location>
        <begin position="118"/>
        <end position="415"/>
    </location>
</feature>
<dbReference type="PANTHER" id="PTHR42714">
    <property type="entry name" value="TRNA MODIFICATION GTPASE GTPBP3"/>
    <property type="match status" value="1"/>
</dbReference>
<feature type="binding site" evidence="6">
    <location>
        <begin position="240"/>
        <end position="246"/>
    </location>
    <ligand>
        <name>GTP</name>
        <dbReference type="ChEBI" id="CHEBI:37565"/>
    </ligand>
</feature>
<dbReference type="InterPro" id="IPR005225">
    <property type="entry name" value="Small_GTP-bd"/>
</dbReference>
<keyword evidence="5 6" id="KW-0342">GTP-binding</keyword>
<keyword evidence="3 6" id="KW-0547">Nucleotide-binding</keyword>
<dbReference type="Gene3D" id="3.30.1360.120">
    <property type="entry name" value="Probable tRNA modification gtpase trme, domain 1"/>
    <property type="match status" value="1"/>
</dbReference>
<dbReference type="GO" id="GO:0002098">
    <property type="term" value="P:tRNA wobble uridine modification"/>
    <property type="evidence" value="ECO:0007669"/>
    <property type="project" value="TreeGrafter"/>
</dbReference>
<keyword evidence="6" id="KW-0963">Cytoplasm</keyword>
<feature type="binding site" evidence="6">
    <location>
        <position position="115"/>
    </location>
    <ligand>
        <name>(6S)-5-formyl-5,6,7,8-tetrahydrofolate</name>
        <dbReference type="ChEBI" id="CHEBI:57457"/>
    </ligand>
</feature>
<evidence type="ECO:0000256" key="4">
    <source>
        <dbReference type="ARBA" id="ARBA00022958"/>
    </source>
</evidence>
<dbReference type="GO" id="GO:0046872">
    <property type="term" value="F:metal ion binding"/>
    <property type="evidence" value="ECO:0007669"/>
    <property type="project" value="UniProtKB-KW"/>
</dbReference>
<dbReference type="InterPro" id="IPR018948">
    <property type="entry name" value="GTP-bd_TrmE_N"/>
</dbReference>
<feature type="binding site" evidence="6">
    <location>
        <position position="225"/>
    </location>
    <ligand>
        <name>Mg(2+)</name>
        <dbReference type="ChEBI" id="CHEBI:18420"/>
    </ligand>
</feature>
<proteinExistence type="inferred from homology"/>
<organism evidence="10 11">
    <name type="scientific">Paracoccus tegillarcae</name>
    <dbReference type="NCBI Taxonomy" id="1529068"/>
    <lineage>
        <taxon>Bacteria</taxon>
        <taxon>Pseudomonadati</taxon>
        <taxon>Pseudomonadota</taxon>
        <taxon>Alphaproteobacteria</taxon>
        <taxon>Rhodobacterales</taxon>
        <taxon>Paracoccaceae</taxon>
        <taxon>Paracoccus</taxon>
    </lineage>
</organism>
<feature type="domain" description="GTP-binding protein TrmE N-terminal" evidence="8">
    <location>
        <begin position="3"/>
        <end position="115"/>
    </location>
</feature>
<dbReference type="GO" id="GO:0003924">
    <property type="term" value="F:GTPase activity"/>
    <property type="evidence" value="ECO:0007669"/>
    <property type="project" value="UniProtKB-UniRule"/>
</dbReference>
<keyword evidence="2 6" id="KW-0819">tRNA processing</keyword>
<dbReference type="NCBIfam" id="TIGR00231">
    <property type="entry name" value="small_GTP"/>
    <property type="match status" value="1"/>
</dbReference>
<dbReference type="Pfam" id="PF10396">
    <property type="entry name" value="TrmE_N"/>
    <property type="match status" value="1"/>
</dbReference>
<dbReference type="InterPro" id="IPR027417">
    <property type="entry name" value="P-loop_NTPase"/>
</dbReference>
<dbReference type="InterPro" id="IPR004520">
    <property type="entry name" value="GTPase_MnmE"/>
</dbReference>
<comment type="similarity">
    <text evidence="1 6">Belongs to the TRAFAC class TrmE-Era-EngA-EngB-Septin-like GTPase superfamily. TrmE GTPase family.</text>
</comment>
<keyword evidence="6" id="KW-0479">Metal-binding</keyword>
<dbReference type="NCBIfam" id="NF003661">
    <property type="entry name" value="PRK05291.1-3"/>
    <property type="match status" value="1"/>
</dbReference>
<dbReference type="InterPro" id="IPR027266">
    <property type="entry name" value="TrmE/GcvT-like"/>
</dbReference>
<dbReference type="AlphaFoldDB" id="A0A2K9F275"/>
<evidence type="ECO:0000259" key="9">
    <source>
        <dbReference type="Pfam" id="PF12631"/>
    </source>
</evidence>
<dbReference type="HAMAP" id="MF_00379">
    <property type="entry name" value="GTPase_MnmE"/>
    <property type="match status" value="1"/>
</dbReference>
<dbReference type="GO" id="GO:0005525">
    <property type="term" value="F:GTP binding"/>
    <property type="evidence" value="ECO:0007669"/>
    <property type="project" value="UniProtKB-UniRule"/>
</dbReference>
<dbReference type="SUPFAM" id="SSF52540">
    <property type="entry name" value="P-loop containing nucleoside triphosphate hydrolases"/>
    <property type="match status" value="1"/>
</dbReference>
<evidence type="ECO:0000313" key="11">
    <source>
        <dbReference type="Proteomes" id="UP000233742"/>
    </source>
</evidence>
<keyword evidence="6" id="KW-0378">Hydrolase</keyword>
<dbReference type="PANTHER" id="PTHR42714:SF2">
    <property type="entry name" value="TRNA MODIFICATION GTPASE GTPBP3, MITOCHONDRIAL"/>
    <property type="match status" value="1"/>
</dbReference>